<name>A0A285SJT6_9BACL</name>
<organism evidence="1 2">
    <name type="scientific">Ureibacillus xyleni</name>
    <dbReference type="NCBI Taxonomy" id="614648"/>
    <lineage>
        <taxon>Bacteria</taxon>
        <taxon>Bacillati</taxon>
        <taxon>Bacillota</taxon>
        <taxon>Bacilli</taxon>
        <taxon>Bacillales</taxon>
        <taxon>Caryophanaceae</taxon>
        <taxon>Ureibacillus</taxon>
    </lineage>
</organism>
<gene>
    <name evidence="1" type="ORF">SAMN05880501_104216</name>
</gene>
<keyword evidence="2" id="KW-1185">Reference proteome</keyword>
<evidence type="ECO:0000313" key="2">
    <source>
        <dbReference type="Proteomes" id="UP000219636"/>
    </source>
</evidence>
<reference evidence="2" key="1">
    <citation type="submission" date="2017-08" db="EMBL/GenBank/DDBJ databases">
        <authorList>
            <person name="Varghese N."/>
            <person name="Submissions S."/>
        </authorList>
    </citation>
    <scope>NUCLEOTIDE SEQUENCE [LARGE SCALE GENOMIC DNA]</scope>
    <source>
        <strain evidence="2">JC22</strain>
    </source>
</reference>
<proteinExistence type="predicted"/>
<dbReference type="InterPro" id="IPR021321">
    <property type="entry name" value="DUF2922"/>
</dbReference>
<accession>A0A285SJT6</accession>
<sequence>MKVLELKFDTEIGKIVTISISDPKPNLTPDQIKTAMTAIIDSDVFHKEGYKFTAINQARIVARDVTEFDLMS</sequence>
<dbReference type="Proteomes" id="UP000219636">
    <property type="component" value="Unassembled WGS sequence"/>
</dbReference>
<protein>
    <recommendedName>
        <fullName evidence="3">DUF2922 family protein</fullName>
    </recommendedName>
</protein>
<dbReference type="RefSeq" id="WP_237658364.1">
    <property type="nucleotide sequence ID" value="NZ_OBMQ01000004.1"/>
</dbReference>
<dbReference type="Pfam" id="PF11148">
    <property type="entry name" value="DUF2922"/>
    <property type="match status" value="1"/>
</dbReference>
<dbReference type="AlphaFoldDB" id="A0A285SJT6"/>
<evidence type="ECO:0000313" key="1">
    <source>
        <dbReference type="EMBL" id="SOC06228.1"/>
    </source>
</evidence>
<dbReference type="EMBL" id="OBMQ01000004">
    <property type="protein sequence ID" value="SOC06228.1"/>
    <property type="molecule type" value="Genomic_DNA"/>
</dbReference>
<evidence type="ECO:0008006" key="3">
    <source>
        <dbReference type="Google" id="ProtNLM"/>
    </source>
</evidence>